<dbReference type="Gene3D" id="3.20.20.70">
    <property type="entry name" value="Aldolase class I"/>
    <property type="match status" value="1"/>
</dbReference>
<dbReference type="Pfam" id="PF00478">
    <property type="entry name" value="IMPDH"/>
    <property type="match status" value="1"/>
</dbReference>
<dbReference type="InterPro" id="IPR013785">
    <property type="entry name" value="Aldolase_TIM"/>
</dbReference>
<dbReference type="InterPro" id="IPR001093">
    <property type="entry name" value="IMP_DH_GMPRt"/>
</dbReference>
<dbReference type="Proteomes" id="UP000748756">
    <property type="component" value="Unassembled WGS sequence"/>
</dbReference>
<evidence type="ECO:0000313" key="4">
    <source>
        <dbReference type="Proteomes" id="UP000748756"/>
    </source>
</evidence>
<dbReference type="SMART" id="SM01240">
    <property type="entry name" value="IMPDH"/>
    <property type="match status" value="1"/>
</dbReference>
<gene>
    <name evidence="3" type="primary">IMD1</name>
    <name evidence="3" type="ORF">BG015_009198</name>
</gene>
<keyword evidence="4" id="KW-1185">Reference proteome</keyword>
<dbReference type="AlphaFoldDB" id="A0A9P5RZE3"/>
<dbReference type="OrthoDB" id="416622at2759"/>
<comment type="similarity">
    <text evidence="1">Belongs to the IMPDH/GMPR family.</text>
</comment>
<protein>
    <submittedName>
        <fullName evidence="3">Inosine-5'-monophosphate dehydrogenase</fullName>
    </submittedName>
</protein>
<reference evidence="3" key="1">
    <citation type="journal article" date="2020" name="Fungal Divers.">
        <title>Resolving the Mortierellaceae phylogeny through synthesis of multi-gene phylogenetics and phylogenomics.</title>
        <authorList>
            <person name="Vandepol N."/>
            <person name="Liber J."/>
            <person name="Desiro A."/>
            <person name="Na H."/>
            <person name="Kennedy M."/>
            <person name="Barry K."/>
            <person name="Grigoriev I.V."/>
            <person name="Miller A.N."/>
            <person name="O'Donnell K."/>
            <person name="Stajich J.E."/>
            <person name="Bonito G."/>
        </authorList>
    </citation>
    <scope>NUCLEOTIDE SEQUENCE</scope>
    <source>
        <strain evidence="3">NRRL 6426</strain>
    </source>
</reference>
<dbReference type="GO" id="GO:0003938">
    <property type="term" value="F:IMP dehydrogenase activity"/>
    <property type="evidence" value="ECO:0007669"/>
    <property type="project" value="InterPro"/>
</dbReference>
<accession>A0A9P5RZE3</accession>
<evidence type="ECO:0000256" key="1">
    <source>
        <dbReference type="ARBA" id="ARBA00005502"/>
    </source>
</evidence>
<dbReference type="InterPro" id="IPR005990">
    <property type="entry name" value="IMP_DH"/>
</dbReference>
<organism evidence="3 4">
    <name type="scientific">Linnemannia schmuckeri</name>
    <dbReference type="NCBI Taxonomy" id="64567"/>
    <lineage>
        <taxon>Eukaryota</taxon>
        <taxon>Fungi</taxon>
        <taxon>Fungi incertae sedis</taxon>
        <taxon>Mucoromycota</taxon>
        <taxon>Mortierellomycotina</taxon>
        <taxon>Mortierellomycetes</taxon>
        <taxon>Mortierellales</taxon>
        <taxon>Mortierellaceae</taxon>
        <taxon>Linnemannia</taxon>
    </lineage>
</organism>
<evidence type="ECO:0000313" key="3">
    <source>
        <dbReference type="EMBL" id="KAF9149025.1"/>
    </source>
</evidence>
<feature type="domain" description="IMP dehydrogenase/GMP reductase" evidence="2">
    <location>
        <begin position="42"/>
        <end position="121"/>
    </location>
</feature>
<dbReference type="FunFam" id="3.20.20.70:FF:000424">
    <property type="entry name" value="Inosine-5'-monophosphate dehydrogenase 2"/>
    <property type="match status" value="1"/>
</dbReference>
<comment type="caution">
    <text evidence="3">The sequence shown here is derived from an EMBL/GenBank/DDBJ whole genome shotgun (WGS) entry which is preliminary data.</text>
</comment>
<dbReference type="EMBL" id="JAAAUQ010000583">
    <property type="protein sequence ID" value="KAF9149025.1"/>
    <property type="molecule type" value="Genomic_DNA"/>
</dbReference>
<name>A0A9P5RZE3_9FUNG</name>
<dbReference type="GO" id="GO:0005737">
    <property type="term" value="C:cytoplasm"/>
    <property type="evidence" value="ECO:0007669"/>
    <property type="project" value="TreeGrafter"/>
</dbReference>
<dbReference type="PANTHER" id="PTHR11911:SF111">
    <property type="entry name" value="INOSINE-5'-MONOPHOSPHATE DEHYDROGENASE"/>
    <property type="match status" value="1"/>
</dbReference>
<dbReference type="PANTHER" id="PTHR11911">
    <property type="entry name" value="INOSINE-5-MONOPHOSPHATE DEHYDROGENASE RELATED"/>
    <property type="match status" value="1"/>
</dbReference>
<dbReference type="SUPFAM" id="SSF51412">
    <property type="entry name" value="Inosine monophosphate dehydrogenase (IMPDH)"/>
    <property type="match status" value="1"/>
</dbReference>
<evidence type="ECO:0000259" key="2">
    <source>
        <dbReference type="Pfam" id="PF00478"/>
    </source>
</evidence>
<feature type="non-terminal residue" evidence="3">
    <location>
        <position position="1"/>
    </location>
</feature>
<dbReference type="GO" id="GO:0006183">
    <property type="term" value="P:GTP biosynthetic process"/>
    <property type="evidence" value="ECO:0007669"/>
    <property type="project" value="TreeGrafter"/>
</dbReference>
<sequence>MTVQAQYPDPSQALKDLEAAGSKNRRDGLSAEELMDSITQGGLTYNDFLILPGFINFQAHAVQLESKITKRITLKTPFLSSPMDTVTETEMAIAMALLGGIGIIHHNCTPEQQAEMVRKVK</sequence>
<proteinExistence type="inferred from homology"/>